<evidence type="ECO:0000256" key="4">
    <source>
        <dbReference type="ARBA" id="ARBA00022723"/>
    </source>
</evidence>
<dbReference type="Gene3D" id="3.40.50.261">
    <property type="entry name" value="Succinyl-CoA synthetase domains"/>
    <property type="match status" value="1"/>
</dbReference>
<organism evidence="13 14">
    <name type="scientific">Malassezia cuniculi</name>
    <dbReference type="NCBI Taxonomy" id="948313"/>
    <lineage>
        <taxon>Eukaryota</taxon>
        <taxon>Fungi</taxon>
        <taxon>Dikarya</taxon>
        <taxon>Basidiomycota</taxon>
        <taxon>Ustilaginomycotina</taxon>
        <taxon>Malasseziomycetes</taxon>
        <taxon>Malasseziales</taxon>
        <taxon>Malasseziaceae</taxon>
        <taxon>Malassezia</taxon>
    </lineage>
</organism>
<dbReference type="Proteomes" id="UP001219933">
    <property type="component" value="Chromosome 2"/>
</dbReference>
<comment type="function">
    <text evidence="10">Succinyl-CoA synthetase functions in the citric acid cycle (TCA), coupling the hydrolysis of succinyl-CoA to the synthesis of ATP and thus represents the only step of substrate-level phosphorylation in the TCA. The beta subunit provides nucleotide specificity of the enzyme and binds the substrate succinate, while the binding sites for coenzyme A and phosphate are found in the alpha subunit.</text>
</comment>
<feature type="binding site" evidence="10">
    <location>
        <position position="305"/>
    </location>
    <ligand>
        <name>substrate</name>
        <note>ligand shared with subunit alpha</note>
    </ligand>
</feature>
<keyword evidence="6 10" id="KW-0067">ATP-binding</keyword>
<dbReference type="NCBIfam" id="TIGR01016">
    <property type="entry name" value="sucCoAbeta"/>
    <property type="match status" value="1"/>
</dbReference>
<evidence type="ECO:0000313" key="13">
    <source>
        <dbReference type="EMBL" id="WFD34240.1"/>
    </source>
</evidence>
<dbReference type="GO" id="GO:0005739">
    <property type="term" value="C:mitochondrion"/>
    <property type="evidence" value="ECO:0007669"/>
    <property type="project" value="UniProtKB-SubCell"/>
</dbReference>
<dbReference type="PIRSF" id="PIRSF001554">
    <property type="entry name" value="SucCS_beta"/>
    <property type="match status" value="1"/>
</dbReference>
<keyword evidence="8" id="KW-0809">Transit peptide</keyword>
<evidence type="ECO:0000256" key="6">
    <source>
        <dbReference type="ARBA" id="ARBA00022840"/>
    </source>
</evidence>
<evidence type="ECO:0000259" key="12">
    <source>
        <dbReference type="PROSITE" id="PS50975"/>
    </source>
</evidence>
<dbReference type="EC" id="6.2.1.5" evidence="10"/>
<comment type="subunit">
    <text evidence="9">Heterodimer of an alpha and a beta subunit. The beta subunit determines specificity for GTP.</text>
</comment>
<feature type="binding site" evidence="10">
    <location>
        <position position="240"/>
    </location>
    <ligand>
        <name>Mg(2+)</name>
        <dbReference type="ChEBI" id="CHEBI:18420"/>
    </ligand>
</feature>
<dbReference type="Pfam" id="PF08442">
    <property type="entry name" value="ATP-grasp_2"/>
    <property type="match status" value="1"/>
</dbReference>
<dbReference type="Gene3D" id="3.30.470.20">
    <property type="entry name" value="ATP-grasp fold, B domain"/>
    <property type="match status" value="1"/>
</dbReference>
<evidence type="ECO:0000256" key="10">
    <source>
        <dbReference type="HAMAP-Rule" id="MF_03219"/>
    </source>
</evidence>
<evidence type="ECO:0000256" key="1">
    <source>
        <dbReference type="ARBA" id="ARBA00005064"/>
    </source>
</evidence>
<dbReference type="InterPro" id="IPR005809">
    <property type="entry name" value="Succ_CoA_ligase-like_bsu"/>
</dbReference>
<dbReference type="PROSITE" id="PS50975">
    <property type="entry name" value="ATP_GRASP"/>
    <property type="match status" value="1"/>
</dbReference>
<gene>
    <name evidence="13" type="ORF">MCUN1_001077</name>
</gene>
<dbReference type="SUPFAM" id="SSF52210">
    <property type="entry name" value="Succinyl-CoA synthetase domains"/>
    <property type="match status" value="1"/>
</dbReference>
<dbReference type="InterPro" id="IPR017866">
    <property type="entry name" value="Succ-CoA_synthase_bsu_CS"/>
</dbReference>
<protein>
    <recommendedName>
        <fullName evidence="10">Succinate--CoA ligase [ADP-forming] subunit beta, mitochondrial</fullName>
        <ecNumber evidence="10">6.2.1.5</ecNumber>
    </recommendedName>
    <alternativeName>
        <fullName evidence="10">Succinyl-CoA synthetase beta chain</fullName>
        <shortName evidence="10">SCS-beta</shortName>
    </alternativeName>
</protein>
<accession>A0AAF0EQ17</accession>
<evidence type="ECO:0000256" key="11">
    <source>
        <dbReference type="RuleBase" id="RU361258"/>
    </source>
</evidence>
<evidence type="ECO:0000256" key="9">
    <source>
        <dbReference type="ARBA" id="ARBA00063570"/>
    </source>
</evidence>
<evidence type="ECO:0000256" key="5">
    <source>
        <dbReference type="ARBA" id="ARBA00022741"/>
    </source>
</evidence>
<dbReference type="EMBL" id="CP119878">
    <property type="protein sequence ID" value="WFD34240.1"/>
    <property type="molecule type" value="Genomic_DNA"/>
</dbReference>
<evidence type="ECO:0000313" key="14">
    <source>
        <dbReference type="Proteomes" id="UP001219933"/>
    </source>
</evidence>
<keyword evidence="7 10" id="KW-0460">Magnesium</keyword>
<keyword evidence="3 10" id="KW-0436">Ligase</keyword>
<dbReference type="NCBIfam" id="NF001913">
    <property type="entry name" value="PRK00696.1"/>
    <property type="match status" value="1"/>
</dbReference>
<dbReference type="HAMAP" id="MF_00558">
    <property type="entry name" value="Succ_CoA_beta"/>
    <property type="match status" value="1"/>
</dbReference>
<feature type="binding site" evidence="10">
    <location>
        <begin position="362"/>
        <end position="364"/>
    </location>
    <ligand>
        <name>substrate</name>
        <note>ligand shared with subunit alpha</note>
    </ligand>
</feature>
<dbReference type="PANTHER" id="PTHR11815">
    <property type="entry name" value="SUCCINYL-COA SYNTHETASE BETA CHAIN"/>
    <property type="match status" value="1"/>
</dbReference>
<keyword evidence="5 10" id="KW-0547">Nucleotide-binding</keyword>
<dbReference type="FunFam" id="3.30.470.20:FF:000002">
    <property type="entry name" value="Succinate--CoA ligase [ADP-forming] subunit beta"/>
    <property type="match status" value="1"/>
</dbReference>
<comment type="catalytic activity">
    <reaction evidence="10">
        <text>succinate + ATP + CoA = succinyl-CoA + ADP + phosphate</text>
        <dbReference type="Rhea" id="RHEA:17661"/>
        <dbReference type="ChEBI" id="CHEBI:30031"/>
        <dbReference type="ChEBI" id="CHEBI:30616"/>
        <dbReference type="ChEBI" id="CHEBI:43474"/>
        <dbReference type="ChEBI" id="CHEBI:57287"/>
        <dbReference type="ChEBI" id="CHEBI:57292"/>
        <dbReference type="ChEBI" id="CHEBI:456216"/>
        <dbReference type="EC" id="6.2.1.5"/>
    </reaction>
</comment>
<dbReference type="InterPro" id="IPR016102">
    <property type="entry name" value="Succinyl-CoA_synth-like"/>
</dbReference>
<evidence type="ECO:0000256" key="3">
    <source>
        <dbReference type="ARBA" id="ARBA00022598"/>
    </source>
</evidence>
<dbReference type="InterPro" id="IPR005811">
    <property type="entry name" value="SUCC_ACL_C"/>
</dbReference>
<keyword evidence="10" id="KW-0496">Mitochondrion</keyword>
<keyword evidence="2 10" id="KW-0816">Tricarboxylic acid cycle</keyword>
<keyword evidence="4 10" id="KW-0479">Metal-binding</keyword>
<name>A0AAF0EQ17_9BASI</name>
<dbReference type="AlphaFoldDB" id="A0AAF0EQ17"/>
<dbReference type="PROSITE" id="PS01217">
    <property type="entry name" value="SUCCINYL_COA_LIG_3"/>
    <property type="match status" value="1"/>
</dbReference>
<comment type="pathway">
    <text evidence="1 10">Carbohydrate metabolism; tricarboxylic acid cycle; succinate from succinyl-CoA (ligase route): step 1/1.</text>
</comment>
<comment type="similarity">
    <text evidence="10 11">Belongs to the succinate/malate CoA ligase beta subunit family.</text>
</comment>
<dbReference type="Pfam" id="PF00549">
    <property type="entry name" value="Ligase_CoA"/>
    <property type="match status" value="1"/>
</dbReference>
<keyword evidence="14" id="KW-1185">Reference proteome</keyword>
<feature type="domain" description="ATP-grasp" evidence="12">
    <location>
        <begin position="42"/>
        <end position="270"/>
    </location>
</feature>
<feature type="binding site" evidence="10">
    <location>
        <position position="79"/>
    </location>
    <ligand>
        <name>ATP</name>
        <dbReference type="ChEBI" id="CHEBI:30616"/>
    </ligand>
</feature>
<comment type="cofactor">
    <cofactor evidence="10">
        <name>Mg(2+)</name>
        <dbReference type="ChEBI" id="CHEBI:18420"/>
    </cofactor>
    <text evidence="10">Binds 1 Mg(2+) ion per subunit.</text>
</comment>
<reference evidence="13" key="1">
    <citation type="submission" date="2023-03" db="EMBL/GenBank/DDBJ databases">
        <title>Mating type loci evolution in Malassezia.</title>
        <authorList>
            <person name="Coelho M.A."/>
        </authorList>
    </citation>
    <scope>NUCLEOTIDE SEQUENCE</scope>
    <source>
        <strain evidence="13">CBS 11721</strain>
    </source>
</reference>
<dbReference type="GO" id="GO:0006104">
    <property type="term" value="P:succinyl-CoA metabolic process"/>
    <property type="evidence" value="ECO:0007669"/>
    <property type="project" value="TreeGrafter"/>
</dbReference>
<evidence type="ECO:0000256" key="2">
    <source>
        <dbReference type="ARBA" id="ARBA00022532"/>
    </source>
</evidence>
<feature type="binding site" evidence="10">
    <location>
        <begin position="86"/>
        <end position="88"/>
    </location>
    <ligand>
        <name>ATP</name>
        <dbReference type="ChEBI" id="CHEBI:30616"/>
    </ligand>
</feature>
<proteinExistence type="inferred from homology"/>
<dbReference type="GO" id="GO:0042709">
    <property type="term" value="C:succinate-CoA ligase complex"/>
    <property type="evidence" value="ECO:0007669"/>
    <property type="project" value="TreeGrafter"/>
</dbReference>
<dbReference type="FunFam" id="3.30.1490.20:FF:000004">
    <property type="entry name" value="Succinate--CoA ligase [ADP-forming] subunit beta, mitochondrial"/>
    <property type="match status" value="1"/>
</dbReference>
<dbReference type="GO" id="GO:0005524">
    <property type="term" value="F:ATP binding"/>
    <property type="evidence" value="ECO:0007669"/>
    <property type="project" value="UniProtKB-UniRule"/>
</dbReference>
<dbReference type="SUPFAM" id="SSF56059">
    <property type="entry name" value="Glutathione synthetase ATP-binding domain-like"/>
    <property type="match status" value="1"/>
</dbReference>
<evidence type="ECO:0000256" key="7">
    <source>
        <dbReference type="ARBA" id="ARBA00022842"/>
    </source>
</evidence>
<dbReference type="FunFam" id="3.40.50.261:FF:000001">
    <property type="entry name" value="Succinate--CoA ligase [ADP-forming] subunit beta"/>
    <property type="match status" value="1"/>
</dbReference>
<evidence type="ECO:0000256" key="8">
    <source>
        <dbReference type="ARBA" id="ARBA00022946"/>
    </source>
</evidence>
<feature type="binding site" evidence="10">
    <location>
        <position position="254"/>
    </location>
    <ligand>
        <name>Mg(2+)</name>
        <dbReference type="ChEBI" id="CHEBI:18420"/>
    </ligand>
</feature>
<dbReference type="InterPro" id="IPR013815">
    <property type="entry name" value="ATP_grasp_subdomain_1"/>
</dbReference>
<dbReference type="GO" id="GO:0004775">
    <property type="term" value="F:succinate-CoA ligase (ADP-forming) activity"/>
    <property type="evidence" value="ECO:0007669"/>
    <property type="project" value="UniProtKB-UniRule"/>
</dbReference>
<dbReference type="PANTHER" id="PTHR11815:SF1">
    <property type="entry name" value="SUCCINATE--COA LIGASE [ADP-FORMING] SUBUNIT BETA, MITOCHONDRIAL"/>
    <property type="match status" value="1"/>
</dbReference>
<dbReference type="Gene3D" id="3.30.1490.20">
    <property type="entry name" value="ATP-grasp fold, A domain"/>
    <property type="match status" value="1"/>
</dbReference>
<dbReference type="GO" id="GO:0006099">
    <property type="term" value="P:tricarboxylic acid cycle"/>
    <property type="evidence" value="ECO:0007669"/>
    <property type="project" value="UniProtKB-UniRule"/>
</dbReference>
<feature type="binding site" evidence="10">
    <location>
        <position position="147"/>
    </location>
    <ligand>
        <name>ATP</name>
        <dbReference type="ChEBI" id="CHEBI:30616"/>
    </ligand>
</feature>
<dbReference type="GO" id="GO:0000287">
    <property type="term" value="F:magnesium ion binding"/>
    <property type="evidence" value="ECO:0007669"/>
    <property type="project" value="UniProtKB-UniRule"/>
</dbReference>
<sequence length="427" mass="45652">MSMFRAVNLLRSHTAMARSSMRSTPSVAMQKRFLSIHEYLSVNLLNKFGIDTPKSLPASTPEEAYEAAKSFGGKPVVIKAQVLAGGRGKGHFDNGLQGGVHLINTPEEARDLASKMIGAHLITKQTGAAGRLCNKVMIAEARTPAHEYYVAVLNDRVSQLPVLIASNQGGTSIEEVAKENPDAIITTPIDFKNGLGQDKALEIAKKLGFSGAEQEKAAADIFVKLYKLFEAKDATQVEINPLAETKDGAVLCMDAKLGFDDNADFRQEDVFQLRDVTQEDPAEVDAAKYGLNFIKLDGNIGCLVNGAGLAMATLDVLTFNGGKPANFLDVGGSATAAAVKKAFEIVLSSQEIRSIFVNIFGGIMRCDVIAEGIVQATKELNLSVPLVVRLQGTKEAEAKEILRNSGLKILAFDGLDEAASKAVEVAK</sequence>
<dbReference type="InterPro" id="IPR011761">
    <property type="entry name" value="ATP-grasp"/>
</dbReference>
<comment type="subcellular location">
    <subcellularLocation>
        <location evidence="10">Mitochondrion</location>
    </subcellularLocation>
</comment>
<dbReference type="InterPro" id="IPR013650">
    <property type="entry name" value="ATP-grasp_succ-CoA_synth-type"/>
</dbReference>